<keyword evidence="1" id="KW-1133">Transmembrane helix</keyword>
<reference evidence="2" key="1">
    <citation type="journal article" date="2014" name="Int. J. Syst. Evol. Microbiol.">
        <title>Complete genome sequence of Corynebacterium casei LMG S-19264T (=DSM 44701T), isolated from a smear-ripened cheese.</title>
        <authorList>
            <consortium name="US DOE Joint Genome Institute (JGI-PGF)"/>
            <person name="Walter F."/>
            <person name="Albersmeier A."/>
            <person name="Kalinowski J."/>
            <person name="Ruckert C."/>
        </authorList>
    </citation>
    <scope>NUCLEOTIDE SEQUENCE</scope>
    <source>
        <strain evidence="2">JCM 4059</strain>
    </source>
</reference>
<keyword evidence="1" id="KW-0812">Transmembrane</keyword>
<dbReference type="AlphaFoldDB" id="A0A919EG96"/>
<gene>
    <name evidence="2" type="ORF">GCM10010218_62930</name>
</gene>
<evidence type="ECO:0000256" key="1">
    <source>
        <dbReference type="SAM" id="Phobius"/>
    </source>
</evidence>
<dbReference type="Proteomes" id="UP000638313">
    <property type="component" value="Unassembled WGS sequence"/>
</dbReference>
<feature type="transmembrane region" description="Helical" evidence="1">
    <location>
        <begin position="7"/>
        <end position="25"/>
    </location>
</feature>
<accession>A0A919EG96</accession>
<name>A0A919EG96_9ACTN</name>
<protein>
    <submittedName>
        <fullName evidence="2">Uncharacterized protein</fullName>
    </submittedName>
</protein>
<organism evidence="2 3">
    <name type="scientific">Streptomyces mashuensis</name>
    <dbReference type="NCBI Taxonomy" id="33904"/>
    <lineage>
        <taxon>Bacteria</taxon>
        <taxon>Bacillati</taxon>
        <taxon>Actinomycetota</taxon>
        <taxon>Actinomycetes</taxon>
        <taxon>Kitasatosporales</taxon>
        <taxon>Streptomycetaceae</taxon>
        <taxon>Streptomyces</taxon>
    </lineage>
</organism>
<keyword evidence="1" id="KW-0472">Membrane</keyword>
<dbReference type="EMBL" id="BNBD01000023">
    <property type="protein sequence ID" value="GHF73134.1"/>
    <property type="molecule type" value="Genomic_DNA"/>
</dbReference>
<evidence type="ECO:0000313" key="3">
    <source>
        <dbReference type="Proteomes" id="UP000638313"/>
    </source>
</evidence>
<dbReference type="RefSeq" id="WP_190133192.1">
    <property type="nucleotide sequence ID" value="NZ_BNBD01000023.1"/>
</dbReference>
<reference evidence="2" key="2">
    <citation type="submission" date="2020-09" db="EMBL/GenBank/DDBJ databases">
        <authorList>
            <person name="Sun Q."/>
            <person name="Ohkuma M."/>
        </authorList>
    </citation>
    <scope>NUCLEOTIDE SEQUENCE</scope>
    <source>
        <strain evidence="2">JCM 4059</strain>
    </source>
</reference>
<proteinExistence type="predicted"/>
<sequence>MPRTSPVTWSCAVALLTFLLMLVLGDHQYPAWVTALACASMAMAAGAQTHVLLADRRERH</sequence>
<evidence type="ECO:0000313" key="2">
    <source>
        <dbReference type="EMBL" id="GHF73134.1"/>
    </source>
</evidence>
<keyword evidence="3" id="KW-1185">Reference proteome</keyword>
<comment type="caution">
    <text evidence="2">The sequence shown here is derived from an EMBL/GenBank/DDBJ whole genome shotgun (WGS) entry which is preliminary data.</text>
</comment>
<feature type="transmembrane region" description="Helical" evidence="1">
    <location>
        <begin position="31"/>
        <end position="54"/>
    </location>
</feature>